<feature type="transmembrane region" description="Helical" evidence="1">
    <location>
        <begin position="88"/>
        <end position="121"/>
    </location>
</feature>
<reference evidence="3" key="1">
    <citation type="journal article" date="2019" name="Int. J. Syst. Evol. Microbiol.">
        <title>The Global Catalogue of Microorganisms (GCM) 10K type strain sequencing project: providing services to taxonomists for standard genome sequencing and annotation.</title>
        <authorList>
            <consortium name="The Broad Institute Genomics Platform"/>
            <consortium name="The Broad Institute Genome Sequencing Center for Infectious Disease"/>
            <person name="Wu L."/>
            <person name="Ma J."/>
        </authorList>
    </citation>
    <scope>NUCLEOTIDE SEQUENCE [LARGE SCALE GENOMIC DNA]</scope>
    <source>
        <strain evidence="3">CCUG 60023</strain>
    </source>
</reference>
<proteinExistence type="predicted"/>
<evidence type="ECO:0008006" key="4">
    <source>
        <dbReference type="Google" id="ProtNLM"/>
    </source>
</evidence>
<accession>A0ABW3FJ10</accession>
<keyword evidence="1" id="KW-1133">Transmembrane helix</keyword>
<keyword evidence="1" id="KW-0472">Membrane</keyword>
<dbReference type="RefSeq" id="WP_377213945.1">
    <property type="nucleotide sequence ID" value="NZ_JBHTJV010000026.1"/>
</dbReference>
<sequence length="211" mass="22246">MVKLLFSYRGTINRLPYLGGIALSAFLPIVVLILAFSSLGSVGYLAGGETGLVLAFIVVVTLVYGASFWVSFALIVKRTRAAFGGLTWFWVYLGALFLLIVPILNIFAILYMIGFGLALLFKQTKQGISTFDPGIFGGEPTRSISSRPESFDSDDDLGLSDLTDADLVARAAQLREAAAPAVAAPAARAAASTAKGGGFGQRGARVAFGQR</sequence>
<name>A0ABW3FJ10_9HYPH</name>
<organism evidence="2 3">
    <name type="scientific">Pseudahrensia aquimaris</name>
    <dbReference type="NCBI Taxonomy" id="744461"/>
    <lineage>
        <taxon>Bacteria</taxon>
        <taxon>Pseudomonadati</taxon>
        <taxon>Pseudomonadota</taxon>
        <taxon>Alphaproteobacteria</taxon>
        <taxon>Hyphomicrobiales</taxon>
        <taxon>Ahrensiaceae</taxon>
        <taxon>Pseudahrensia</taxon>
    </lineage>
</organism>
<feature type="transmembrane region" description="Helical" evidence="1">
    <location>
        <begin position="52"/>
        <end position="76"/>
    </location>
</feature>
<dbReference type="EMBL" id="JBHTJV010000026">
    <property type="protein sequence ID" value="MFD0918100.1"/>
    <property type="molecule type" value="Genomic_DNA"/>
</dbReference>
<dbReference type="Proteomes" id="UP001597101">
    <property type="component" value="Unassembled WGS sequence"/>
</dbReference>
<comment type="caution">
    <text evidence="2">The sequence shown here is derived from an EMBL/GenBank/DDBJ whole genome shotgun (WGS) entry which is preliminary data.</text>
</comment>
<keyword evidence="3" id="KW-1185">Reference proteome</keyword>
<protein>
    <recommendedName>
        <fullName evidence="4">DUF805 domain-containing protein</fullName>
    </recommendedName>
</protein>
<evidence type="ECO:0000313" key="2">
    <source>
        <dbReference type="EMBL" id="MFD0918100.1"/>
    </source>
</evidence>
<feature type="transmembrane region" description="Helical" evidence="1">
    <location>
        <begin position="21"/>
        <end position="46"/>
    </location>
</feature>
<gene>
    <name evidence="2" type="ORF">ACFQ14_16980</name>
</gene>
<keyword evidence="1" id="KW-0812">Transmembrane</keyword>
<evidence type="ECO:0000256" key="1">
    <source>
        <dbReference type="SAM" id="Phobius"/>
    </source>
</evidence>
<evidence type="ECO:0000313" key="3">
    <source>
        <dbReference type="Proteomes" id="UP001597101"/>
    </source>
</evidence>